<evidence type="ECO:0000259" key="3">
    <source>
        <dbReference type="Pfam" id="PF00890"/>
    </source>
</evidence>
<organism evidence="4 5">
    <name type="scientific">Thermoactinomyces mirandus</name>
    <dbReference type="NCBI Taxonomy" id="2756294"/>
    <lineage>
        <taxon>Bacteria</taxon>
        <taxon>Bacillati</taxon>
        <taxon>Bacillota</taxon>
        <taxon>Bacilli</taxon>
        <taxon>Bacillales</taxon>
        <taxon>Thermoactinomycetaceae</taxon>
        <taxon>Thermoactinomyces</taxon>
    </lineage>
</organism>
<sequence>MYDVVVVGQGLTGLLSAIWAKERGNHVALVSQGTGKILQSTGLIDGSPGMGEKENTMAAERAAVAASEKFKTLMNNLGYPYHGQLNKPAPIVTGSGYVKWTSLYPETITPVPEEGNVVIAGFQEIVDFKAVYVKENLQKERPKLNIEAVTVRLKKHSSRTMTQLDAARVLEQKEARLNVIGQMRNEMTKQNISHPRLIVFPAALGVNRWKSIVREFEESLDAAVTEAPGMPPNASAVRFYEALKKGAIRLGVRFYMDTQVLGCHVEENLVKSLKIKTTNRTTEISGLNYIIASGGILGGGVEVTSAGLKDRVLGLEVDEFGQYTNCPHNVFPVGASQGTKVTRYGITGGMFSILSSYEANSRLNRLAKEDKHA</sequence>
<dbReference type="GO" id="GO:0016491">
    <property type="term" value="F:oxidoreductase activity"/>
    <property type="evidence" value="ECO:0007669"/>
    <property type="project" value="UniProtKB-KW"/>
</dbReference>
<comment type="caution">
    <text evidence="4">The sequence shown here is derived from an EMBL/GenBank/DDBJ whole genome shotgun (WGS) entry which is preliminary data.</text>
</comment>
<evidence type="ECO:0000256" key="2">
    <source>
        <dbReference type="ARBA" id="ARBA00023002"/>
    </source>
</evidence>
<dbReference type="AlphaFoldDB" id="A0A7W1XV52"/>
<gene>
    <name evidence="4" type="ORF">H2C83_16425</name>
</gene>
<dbReference type="EMBL" id="JACEOL010000076">
    <property type="protein sequence ID" value="MBA4603854.1"/>
    <property type="molecule type" value="Genomic_DNA"/>
</dbReference>
<protein>
    <submittedName>
        <fullName evidence="4">FAD-binding protein</fullName>
    </submittedName>
</protein>
<dbReference type="SUPFAM" id="SSF51905">
    <property type="entry name" value="FAD/NAD(P)-binding domain"/>
    <property type="match status" value="1"/>
</dbReference>
<evidence type="ECO:0000256" key="1">
    <source>
        <dbReference type="ARBA" id="ARBA00022630"/>
    </source>
</evidence>
<name>A0A7W1XV52_9BACL</name>
<keyword evidence="5" id="KW-1185">Reference proteome</keyword>
<keyword evidence="2" id="KW-0560">Oxidoreductase</keyword>
<dbReference type="InterPro" id="IPR036188">
    <property type="entry name" value="FAD/NAD-bd_sf"/>
</dbReference>
<proteinExistence type="predicted"/>
<keyword evidence="1" id="KW-0285">Flavoprotein</keyword>
<dbReference type="Proteomes" id="UP000538292">
    <property type="component" value="Unassembled WGS sequence"/>
</dbReference>
<dbReference type="Pfam" id="PF00890">
    <property type="entry name" value="FAD_binding_2"/>
    <property type="match status" value="1"/>
</dbReference>
<feature type="domain" description="FAD-dependent oxidoreductase 2 FAD-binding" evidence="3">
    <location>
        <begin position="3"/>
        <end position="46"/>
    </location>
</feature>
<dbReference type="Gene3D" id="3.50.50.60">
    <property type="entry name" value="FAD/NAD(P)-binding domain"/>
    <property type="match status" value="1"/>
</dbReference>
<evidence type="ECO:0000313" key="4">
    <source>
        <dbReference type="EMBL" id="MBA4603854.1"/>
    </source>
</evidence>
<dbReference type="InterPro" id="IPR003953">
    <property type="entry name" value="FAD-dep_OxRdtase_2_FAD-bd"/>
</dbReference>
<reference evidence="4 5" key="1">
    <citation type="submission" date="2020-07" db="EMBL/GenBank/DDBJ databases">
        <title>Thermoactinomyces phylogeny.</title>
        <authorList>
            <person name="Dunlap C."/>
        </authorList>
    </citation>
    <scope>NUCLEOTIDE SEQUENCE [LARGE SCALE GENOMIC DNA]</scope>
    <source>
        <strain evidence="4 5">AMNI-1</strain>
    </source>
</reference>
<accession>A0A7W1XV52</accession>
<dbReference type="RefSeq" id="WP_181742325.1">
    <property type="nucleotide sequence ID" value="NZ_JACEOL010000076.1"/>
</dbReference>
<evidence type="ECO:0000313" key="5">
    <source>
        <dbReference type="Proteomes" id="UP000538292"/>
    </source>
</evidence>